<evidence type="ECO:0000256" key="2">
    <source>
        <dbReference type="ARBA" id="ARBA00022884"/>
    </source>
</evidence>
<feature type="domain" description="CID" evidence="7">
    <location>
        <begin position="341"/>
        <end position="486"/>
    </location>
</feature>
<dbReference type="Pfam" id="PF00076">
    <property type="entry name" value="RRM_1"/>
    <property type="match status" value="1"/>
</dbReference>
<dbReference type="ExpressionAtlas" id="A0A3L6ES43">
    <property type="expression patterns" value="baseline and differential"/>
</dbReference>
<dbReference type="Pfam" id="PF04818">
    <property type="entry name" value="CID"/>
    <property type="match status" value="1"/>
</dbReference>
<feature type="compositionally biased region" description="Basic and acidic residues" evidence="4">
    <location>
        <begin position="658"/>
        <end position="672"/>
    </location>
</feature>
<feature type="region of interest" description="Disordered" evidence="4">
    <location>
        <begin position="310"/>
        <end position="330"/>
    </location>
</feature>
<dbReference type="Gene3D" id="6.10.140.420">
    <property type="match status" value="1"/>
</dbReference>
<dbReference type="InterPro" id="IPR000504">
    <property type="entry name" value="RRM_dom"/>
</dbReference>
<evidence type="ECO:0000256" key="1">
    <source>
        <dbReference type="ARBA" id="ARBA00022664"/>
    </source>
</evidence>
<reference evidence="8 9" key="1">
    <citation type="journal article" date="2018" name="Nat. Genet.">
        <title>Extensive intraspecific gene order and gene structural variations between Mo17 and other maize genomes.</title>
        <authorList>
            <person name="Sun S."/>
            <person name="Zhou Y."/>
            <person name="Chen J."/>
            <person name="Shi J."/>
            <person name="Zhao H."/>
            <person name="Zhao H."/>
            <person name="Song W."/>
            <person name="Zhang M."/>
            <person name="Cui Y."/>
            <person name="Dong X."/>
            <person name="Liu H."/>
            <person name="Ma X."/>
            <person name="Jiao Y."/>
            <person name="Wang B."/>
            <person name="Wei X."/>
            <person name="Stein J.C."/>
            <person name="Glaubitz J.C."/>
            <person name="Lu F."/>
            <person name="Yu G."/>
            <person name="Liang C."/>
            <person name="Fengler K."/>
            <person name="Li B."/>
            <person name="Rafalski A."/>
            <person name="Schnable P.S."/>
            <person name="Ware D.H."/>
            <person name="Buckler E.S."/>
            <person name="Lai J."/>
        </authorList>
    </citation>
    <scope>NUCLEOTIDE SEQUENCE [LARGE SCALE GENOMIC DNA]</scope>
    <source>
        <strain evidence="9">cv. Missouri 17</strain>
        <tissue evidence="8">Seedling</tissue>
    </source>
</reference>
<dbReference type="InterPro" id="IPR012677">
    <property type="entry name" value="Nucleotide-bd_a/b_plait_sf"/>
</dbReference>
<evidence type="ECO:0000256" key="4">
    <source>
        <dbReference type="SAM" id="MobiDB-lite"/>
    </source>
</evidence>
<dbReference type="PANTHER" id="PTHR23140">
    <property type="entry name" value="RNA PROCESSING PROTEIN LD23810P"/>
    <property type="match status" value="1"/>
</dbReference>
<dbReference type="SUPFAM" id="SSF48464">
    <property type="entry name" value="ENTH/VHS domain"/>
    <property type="match status" value="1"/>
</dbReference>
<evidence type="ECO:0000259" key="5">
    <source>
        <dbReference type="PROSITE" id="PS50102"/>
    </source>
</evidence>
<protein>
    <submittedName>
        <fullName evidence="8">Protein RRC1</fullName>
    </submittedName>
</protein>
<sequence>MTMGELPSGAGAPSIVEEADGTVAMVGGVLLYVPSFLPPSFAKEPEKKKEGERPKEKEKGKPRVIDRFLEEIKLEQEQREKRHQDRDHRREGRHGDSSMSSSRFDELPDEFDPTGRFPGSFDDGDPQTTNLYVGNLSPKVDENFLLRTFGRFGPIASVKIMWPRTEEERRRQRNCGFVAFMNRTDGQAAKDEMQGVIVYDYELKIGWGKSVALPSQALPAPPPGHMAIRNKEGGTATVILSGPGGPAVASIKPQTSELVLTPNVPDIVVAPPDDGHLRHVIDTMALHGDTLQRWRTEPYIMITGSGRWVPPPLSSNRSPEREKESTFAAGRSRRVEVERTLTDSQRDEFEDMLRALTLERSQIKDAMGFALDNADAAGEIVEVLTESLTLKETSIPTKVARLMLVSDILHNSSAPVKNASAFRTKFEASLPDVMESFNDLYRSITGRITAEALKERVMKVLQVWADWFLFSDAFLNGLRATFLRSGNSGVVPFHSLCGDAPEIEKKGSSEDGNDGFKLNEDGALATGKAAATKELLGLPLAELERRCRHNGLSLCGGKEMMVARLLNLEEAEKERIYEKDVDMKYVQGEQHVVGREDSGVNAHSTSRFGEGSNGDELDVSRNSMRAGKGRSGGSASAELESFPSKKPKYDPVLPASKWSREDDISDDEDRKGGRGLGLSYSSGSDIADGLGKVDTTEASTDHTSHHHDTIVDEEHRQKLRQIEISVMQYRESLEEQGLRDLDEIERKVASHRRRLQSEYGLSTPTDGANSRRSSGIIIDFHNSIYYFGH</sequence>
<dbReference type="CDD" id="cd12223">
    <property type="entry name" value="RRM_SR140"/>
    <property type="match status" value="1"/>
</dbReference>
<feature type="compositionally biased region" description="Basic and acidic residues" evidence="4">
    <location>
        <begin position="43"/>
        <end position="96"/>
    </location>
</feature>
<dbReference type="Proteomes" id="UP000251960">
    <property type="component" value="Chromosome 5"/>
</dbReference>
<feature type="compositionally biased region" description="Basic and acidic residues" evidence="4">
    <location>
        <begin position="699"/>
        <end position="711"/>
    </location>
</feature>
<dbReference type="GO" id="GO:0003723">
    <property type="term" value="F:RNA binding"/>
    <property type="evidence" value="ECO:0007669"/>
    <property type="project" value="UniProtKB-UniRule"/>
</dbReference>
<evidence type="ECO:0000256" key="3">
    <source>
        <dbReference type="PROSITE-ProRule" id="PRU00176"/>
    </source>
</evidence>
<evidence type="ECO:0000313" key="8">
    <source>
        <dbReference type="EMBL" id="PWZ23806.1"/>
    </source>
</evidence>
<dbReference type="PANTHER" id="PTHR23140:SF0">
    <property type="entry name" value="U2 SNRNP-ASSOCIATED SURP MOTIF-CONTAINING PROTEIN"/>
    <property type="match status" value="1"/>
</dbReference>
<dbReference type="PROSITE" id="PS50800">
    <property type="entry name" value="SAP"/>
    <property type="match status" value="1"/>
</dbReference>
<dbReference type="InterPro" id="IPR035979">
    <property type="entry name" value="RBD_domain_sf"/>
</dbReference>
<dbReference type="InterPro" id="IPR013170">
    <property type="entry name" value="mRNA_splic_Cwf21_dom"/>
</dbReference>
<dbReference type="InterPro" id="IPR051485">
    <property type="entry name" value="SR-CTD_assoc_factor"/>
</dbReference>
<dbReference type="AlphaFoldDB" id="A0A3L6ES43"/>
<organism evidence="8 9">
    <name type="scientific">Zea mays</name>
    <name type="common">Maize</name>
    <dbReference type="NCBI Taxonomy" id="4577"/>
    <lineage>
        <taxon>Eukaryota</taxon>
        <taxon>Viridiplantae</taxon>
        <taxon>Streptophyta</taxon>
        <taxon>Embryophyta</taxon>
        <taxon>Tracheophyta</taxon>
        <taxon>Spermatophyta</taxon>
        <taxon>Magnoliopsida</taxon>
        <taxon>Liliopsida</taxon>
        <taxon>Poales</taxon>
        <taxon>Poaceae</taxon>
        <taxon>PACMAD clade</taxon>
        <taxon>Panicoideae</taxon>
        <taxon>Andropogonodae</taxon>
        <taxon>Andropogoneae</taxon>
        <taxon>Tripsacinae</taxon>
        <taxon>Zea</taxon>
    </lineage>
</organism>
<dbReference type="Gene3D" id="1.25.40.90">
    <property type="match status" value="1"/>
</dbReference>
<comment type="caution">
    <text evidence="8">The sequence shown here is derived from an EMBL/GenBank/DDBJ whole genome shotgun (WGS) entry which is preliminary data.</text>
</comment>
<feature type="domain" description="SAP" evidence="6">
    <location>
        <begin position="535"/>
        <end position="569"/>
    </location>
</feature>
<dbReference type="PROSITE" id="PS51391">
    <property type="entry name" value="CID"/>
    <property type="match status" value="1"/>
</dbReference>
<dbReference type="GO" id="GO:0006397">
    <property type="term" value="P:mRNA processing"/>
    <property type="evidence" value="ECO:0007669"/>
    <property type="project" value="UniProtKB-KW"/>
</dbReference>
<evidence type="ECO:0000259" key="7">
    <source>
        <dbReference type="PROSITE" id="PS51391"/>
    </source>
</evidence>
<dbReference type="EMBL" id="NCVQ01000006">
    <property type="protein sequence ID" value="PWZ23806.1"/>
    <property type="molecule type" value="Genomic_DNA"/>
</dbReference>
<dbReference type="InterPro" id="IPR008942">
    <property type="entry name" value="ENTH_VHS"/>
</dbReference>
<keyword evidence="1" id="KW-0507">mRNA processing</keyword>
<feature type="region of interest" description="Disordered" evidence="4">
    <location>
        <begin position="592"/>
        <end position="711"/>
    </location>
</feature>
<dbReference type="InterPro" id="IPR006569">
    <property type="entry name" value="CID_dom"/>
</dbReference>
<feature type="region of interest" description="Disordered" evidence="4">
    <location>
        <begin position="38"/>
        <end position="124"/>
    </location>
</feature>
<dbReference type="InterPro" id="IPR035009">
    <property type="entry name" value="SR140_RRM"/>
</dbReference>
<gene>
    <name evidence="8" type="primary">RRC1_1</name>
    <name evidence="8" type="ORF">Zm00014a_014559</name>
</gene>
<proteinExistence type="predicted"/>
<dbReference type="Pfam" id="PF08312">
    <property type="entry name" value="cwf21"/>
    <property type="match status" value="1"/>
</dbReference>
<keyword evidence="2 3" id="KW-0694">RNA-binding</keyword>
<name>A0A3L6ES43_MAIZE</name>
<accession>A0A3L6ES43</accession>
<evidence type="ECO:0000259" key="6">
    <source>
        <dbReference type="PROSITE" id="PS50800"/>
    </source>
</evidence>
<dbReference type="SUPFAM" id="SSF54928">
    <property type="entry name" value="RNA-binding domain, RBD"/>
    <property type="match status" value="1"/>
</dbReference>
<dbReference type="InterPro" id="IPR047491">
    <property type="entry name" value="RRC1-like_cwf21"/>
</dbReference>
<dbReference type="GO" id="GO:0005634">
    <property type="term" value="C:nucleus"/>
    <property type="evidence" value="ECO:0007669"/>
    <property type="project" value="UniProtKB-ARBA"/>
</dbReference>
<dbReference type="SMART" id="SM01115">
    <property type="entry name" value="cwf21"/>
    <property type="match status" value="1"/>
</dbReference>
<dbReference type="InterPro" id="IPR003034">
    <property type="entry name" value="SAP_dom"/>
</dbReference>
<dbReference type="SMART" id="SM00360">
    <property type="entry name" value="RRM"/>
    <property type="match status" value="1"/>
</dbReference>
<dbReference type="PROSITE" id="PS50102">
    <property type="entry name" value="RRM"/>
    <property type="match status" value="1"/>
</dbReference>
<evidence type="ECO:0000313" key="9">
    <source>
        <dbReference type="Proteomes" id="UP000251960"/>
    </source>
</evidence>
<dbReference type="Gene3D" id="3.30.70.330">
    <property type="match status" value="1"/>
</dbReference>
<dbReference type="CDD" id="cd21371">
    <property type="entry name" value="cwf21_RRC1-like"/>
    <property type="match status" value="1"/>
</dbReference>
<feature type="domain" description="RRM" evidence="5">
    <location>
        <begin position="129"/>
        <end position="210"/>
    </location>
</feature>
<dbReference type="SMART" id="SM00582">
    <property type="entry name" value="RPR"/>
    <property type="match status" value="1"/>
</dbReference>